<name>A0ABR7KN50_9SPHI</name>
<comment type="caution">
    <text evidence="1">The sequence shown here is derived from an EMBL/GenBank/DDBJ whole genome shotgun (WGS) entry which is preliminary data.</text>
</comment>
<evidence type="ECO:0000313" key="2">
    <source>
        <dbReference type="Proteomes" id="UP000652755"/>
    </source>
</evidence>
<accession>A0ABR7KN50</accession>
<proteinExistence type="predicted"/>
<organism evidence="1 2">
    <name type="scientific">Pedobacter fastidiosus</name>
    <dbReference type="NCBI Taxonomy" id="2765361"/>
    <lineage>
        <taxon>Bacteria</taxon>
        <taxon>Pseudomonadati</taxon>
        <taxon>Bacteroidota</taxon>
        <taxon>Sphingobacteriia</taxon>
        <taxon>Sphingobacteriales</taxon>
        <taxon>Sphingobacteriaceae</taxon>
        <taxon>Pedobacter</taxon>
    </lineage>
</organism>
<sequence length="318" mass="36868">MKDKKINELIGKCFTKAQSSKRKCFVEGCNNNAINSHLLQKNGTLSLLAEKQHVWQTSYDKFPKGNYTIKEVGVNNSLTFKGFCNLHDTQIFKSIESGTINFDEYKNLLLLSYRALLKEYRDKETMNDCFRLILKQVNDLKSKSSFEAMITANQYMMWDLEYDMACINEDLSTESRVFHFEVLALPKLEVCCSACFSLVSIADSLKITESGYIKTEPIPAVILNLIPEANETKLILGYNKISEKYLLDPISEFRNLRDDELLKKVSDFIIRSVEIWICSNTFYQEKIYPRKEKIITLLNHFVLQGQFSKEKIDLNLFK</sequence>
<reference evidence="1 2" key="1">
    <citation type="submission" date="2020-08" db="EMBL/GenBank/DDBJ databases">
        <authorList>
            <person name="Sun Q."/>
            <person name="Inoue M."/>
        </authorList>
    </citation>
    <scope>NUCLEOTIDE SEQUENCE [LARGE SCALE GENOMIC DNA]</scope>
    <source>
        <strain evidence="1 2">CCM 8938</strain>
    </source>
</reference>
<dbReference type="EMBL" id="JACRYL010000002">
    <property type="protein sequence ID" value="MBC6109486.1"/>
    <property type="molecule type" value="Genomic_DNA"/>
</dbReference>
<protein>
    <submittedName>
        <fullName evidence="1">Uncharacterized protein</fullName>
    </submittedName>
</protein>
<dbReference type="Proteomes" id="UP000652755">
    <property type="component" value="Unassembled WGS sequence"/>
</dbReference>
<evidence type="ECO:0000313" key="1">
    <source>
        <dbReference type="EMBL" id="MBC6109486.1"/>
    </source>
</evidence>
<dbReference type="RefSeq" id="WP_187069956.1">
    <property type="nucleotide sequence ID" value="NZ_JACRYL010000002.1"/>
</dbReference>
<gene>
    <name evidence="1" type="ORF">H7U22_03545</name>
</gene>
<keyword evidence="2" id="KW-1185">Reference proteome</keyword>